<dbReference type="Gene3D" id="1.10.10.10">
    <property type="entry name" value="Winged helix-like DNA-binding domain superfamily/Winged helix DNA-binding domain"/>
    <property type="match status" value="1"/>
</dbReference>
<evidence type="ECO:0000259" key="4">
    <source>
        <dbReference type="PROSITE" id="PS50987"/>
    </source>
</evidence>
<evidence type="ECO:0000313" key="5">
    <source>
        <dbReference type="EMBL" id="CUN65366.1"/>
    </source>
</evidence>
<dbReference type="PANTHER" id="PTHR33154">
    <property type="entry name" value="TRANSCRIPTIONAL REGULATOR, ARSR FAMILY"/>
    <property type="match status" value="1"/>
</dbReference>
<evidence type="ECO:0000256" key="2">
    <source>
        <dbReference type="ARBA" id="ARBA00023125"/>
    </source>
</evidence>
<dbReference type="InterPro" id="IPR036390">
    <property type="entry name" value="WH_DNA-bd_sf"/>
</dbReference>
<dbReference type="AlphaFoldDB" id="A0A173YQ85"/>
<dbReference type="NCBIfam" id="NF033788">
    <property type="entry name" value="HTH_metalloreg"/>
    <property type="match status" value="1"/>
</dbReference>
<protein>
    <submittedName>
        <fullName evidence="5">Arsenical resistance operon repressor</fullName>
    </submittedName>
</protein>
<dbReference type="RefSeq" id="WP_055161128.1">
    <property type="nucleotide sequence ID" value="NZ_CABIWZ010000005.1"/>
</dbReference>
<dbReference type="PROSITE" id="PS50987">
    <property type="entry name" value="HTH_ARSR_2"/>
    <property type="match status" value="1"/>
</dbReference>
<sequence length="104" mass="11369">MDSMETVKILKALADANRLHILELLGSGEQCACVLLGNLALSQPTLSHHMKILCDAGLVTSRKAGKWIYYTRQAETLDRIGACLQALGHTTPTDDLATDCRCRE</sequence>
<evidence type="ECO:0000256" key="3">
    <source>
        <dbReference type="ARBA" id="ARBA00023163"/>
    </source>
</evidence>
<keyword evidence="2" id="KW-0238">DNA-binding</keyword>
<dbReference type="EMBL" id="CYYU01000005">
    <property type="protein sequence ID" value="CUN65366.1"/>
    <property type="molecule type" value="Genomic_DNA"/>
</dbReference>
<keyword evidence="6" id="KW-1185">Reference proteome</keyword>
<dbReference type="InterPro" id="IPR051081">
    <property type="entry name" value="HTH_MetalResp_TranReg"/>
</dbReference>
<keyword evidence="1" id="KW-0805">Transcription regulation</keyword>
<reference evidence="5 6" key="1">
    <citation type="submission" date="2015-09" db="EMBL/GenBank/DDBJ databases">
        <authorList>
            <consortium name="Pathogen Informatics"/>
        </authorList>
    </citation>
    <scope>NUCLEOTIDE SEQUENCE [LARGE SCALE GENOMIC DNA]</scope>
    <source>
        <strain evidence="5 6">2789STDY5608828</strain>
    </source>
</reference>
<proteinExistence type="predicted"/>
<dbReference type="InterPro" id="IPR036388">
    <property type="entry name" value="WH-like_DNA-bd_sf"/>
</dbReference>
<dbReference type="Pfam" id="PF01022">
    <property type="entry name" value="HTH_5"/>
    <property type="match status" value="1"/>
</dbReference>
<dbReference type="PRINTS" id="PR00778">
    <property type="entry name" value="HTHARSR"/>
</dbReference>
<organism evidence="5 6">
    <name type="scientific">Mitsuokella jalaludinii</name>
    <dbReference type="NCBI Taxonomy" id="187979"/>
    <lineage>
        <taxon>Bacteria</taxon>
        <taxon>Bacillati</taxon>
        <taxon>Bacillota</taxon>
        <taxon>Negativicutes</taxon>
        <taxon>Selenomonadales</taxon>
        <taxon>Selenomonadaceae</taxon>
        <taxon>Mitsuokella</taxon>
    </lineage>
</organism>
<dbReference type="Proteomes" id="UP000095546">
    <property type="component" value="Unassembled WGS sequence"/>
</dbReference>
<dbReference type="eggNOG" id="COG0640">
    <property type="taxonomic scope" value="Bacteria"/>
</dbReference>
<dbReference type="SUPFAM" id="SSF46785">
    <property type="entry name" value="Winged helix' DNA-binding domain"/>
    <property type="match status" value="1"/>
</dbReference>
<dbReference type="GO" id="GO:0003677">
    <property type="term" value="F:DNA binding"/>
    <property type="evidence" value="ECO:0007669"/>
    <property type="project" value="UniProtKB-KW"/>
</dbReference>
<evidence type="ECO:0000256" key="1">
    <source>
        <dbReference type="ARBA" id="ARBA00023015"/>
    </source>
</evidence>
<dbReference type="PANTHER" id="PTHR33154:SF18">
    <property type="entry name" value="ARSENICAL RESISTANCE OPERON REPRESSOR"/>
    <property type="match status" value="1"/>
</dbReference>
<feature type="domain" description="HTH arsR-type" evidence="4">
    <location>
        <begin position="1"/>
        <end position="94"/>
    </location>
</feature>
<evidence type="ECO:0000313" key="6">
    <source>
        <dbReference type="Proteomes" id="UP000095546"/>
    </source>
</evidence>
<dbReference type="GO" id="GO:0003700">
    <property type="term" value="F:DNA-binding transcription factor activity"/>
    <property type="evidence" value="ECO:0007669"/>
    <property type="project" value="InterPro"/>
</dbReference>
<dbReference type="OrthoDB" id="9798835at2"/>
<name>A0A173YQ85_9FIRM</name>
<keyword evidence="3" id="KW-0804">Transcription</keyword>
<dbReference type="STRING" id="187979.ERS852385_01007"/>
<dbReference type="InterPro" id="IPR001845">
    <property type="entry name" value="HTH_ArsR_DNA-bd_dom"/>
</dbReference>
<dbReference type="CDD" id="cd00090">
    <property type="entry name" value="HTH_ARSR"/>
    <property type="match status" value="1"/>
</dbReference>
<dbReference type="SMART" id="SM00418">
    <property type="entry name" value="HTH_ARSR"/>
    <property type="match status" value="1"/>
</dbReference>
<dbReference type="InterPro" id="IPR011991">
    <property type="entry name" value="ArsR-like_HTH"/>
</dbReference>
<accession>A0A173YQ85</accession>
<gene>
    <name evidence="5" type="primary">arsR</name>
    <name evidence="5" type="ORF">ERS852385_01007</name>
</gene>